<dbReference type="KEGG" id="spar:SPRG_15403"/>
<dbReference type="SUPFAM" id="SSF103473">
    <property type="entry name" value="MFS general substrate transporter"/>
    <property type="match status" value="1"/>
</dbReference>
<feature type="transmembrane region" description="Helical" evidence="1">
    <location>
        <begin position="6"/>
        <end position="31"/>
    </location>
</feature>
<accession>A0A067BYF0</accession>
<feature type="transmembrane region" description="Helical" evidence="1">
    <location>
        <begin position="72"/>
        <end position="92"/>
    </location>
</feature>
<evidence type="ECO:0000256" key="1">
    <source>
        <dbReference type="SAM" id="Phobius"/>
    </source>
</evidence>
<dbReference type="AlphaFoldDB" id="A0A067BYF0"/>
<protein>
    <submittedName>
        <fullName evidence="2">Uncharacterized protein</fullName>
    </submittedName>
</protein>
<sequence length="152" mass="16822">MLPQGVLFIVATFVIVELAEVGNGGFVYGLLTTVSNLQSAVGSVLANRIYSNFDVDEDAIISDTKHVRNQIAYTYIIYYTGFFIACCTAVFLPKQNLQRTGRQFPLIVGLVLCFCMLVYSITFSILSMFDVVLAHRGSILRRLQGLKPNVAI</sequence>
<reference evidence="2 3" key="1">
    <citation type="journal article" date="2013" name="PLoS Genet.">
        <title>Distinctive expansion of potential virulence genes in the genome of the oomycete fish pathogen Saprolegnia parasitica.</title>
        <authorList>
            <person name="Jiang R.H."/>
            <person name="de Bruijn I."/>
            <person name="Haas B.J."/>
            <person name="Belmonte R."/>
            <person name="Lobach L."/>
            <person name="Christie J."/>
            <person name="van den Ackerveken G."/>
            <person name="Bottin A."/>
            <person name="Bulone V."/>
            <person name="Diaz-Moreno S.M."/>
            <person name="Dumas B."/>
            <person name="Fan L."/>
            <person name="Gaulin E."/>
            <person name="Govers F."/>
            <person name="Grenville-Briggs L.J."/>
            <person name="Horner N.R."/>
            <person name="Levin J.Z."/>
            <person name="Mammella M."/>
            <person name="Meijer H.J."/>
            <person name="Morris P."/>
            <person name="Nusbaum C."/>
            <person name="Oome S."/>
            <person name="Phillips A.J."/>
            <person name="van Rooyen D."/>
            <person name="Rzeszutek E."/>
            <person name="Saraiva M."/>
            <person name="Secombes C.J."/>
            <person name="Seidl M.F."/>
            <person name="Snel B."/>
            <person name="Stassen J.H."/>
            <person name="Sykes S."/>
            <person name="Tripathy S."/>
            <person name="van den Berg H."/>
            <person name="Vega-Arreguin J.C."/>
            <person name="Wawra S."/>
            <person name="Young S.K."/>
            <person name="Zeng Q."/>
            <person name="Dieguez-Uribeondo J."/>
            <person name="Russ C."/>
            <person name="Tyler B.M."/>
            <person name="van West P."/>
        </authorList>
    </citation>
    <scope>NUCLEOTIDE SEQUENCE [LARGE SCALE GENOMIC DNA]</scope>
    <source>
        <strain evidence="2 3">CBS 223.65</strain>
    </source>
</reference>
<proteinExistence type="predicted"/>
<dbReference type="OMA" id="QIAYTYI"/>
<evidence type="ECO:0000313" key="2">
    <source>
        <dbReference type="EMBL" id="KDO19341.1"/>
    </source>
</evidence>
<keyword evidence="1" id="KW-0812">Transmembrane</keyword>
<dbReference type="VEuPathDB" id="FungiDB:SPRG_15403"/>
<name>A0A067BYF0_SAPPC</name>
<organism evidence="2 3">
    <name type="scientific">Saprolegnia parasitica (strain CBS 223.65)</name>
    <dbReference type="NCBI Taxonomy" id="695850"/>
    <lineage>
        <taxon>Eukaryota</taxon>
        <taxon>Sar</taxon>
        <taxon>Stramenopiles</taxon>
        <taxon>Oomycota</taxon>
        <taxon>Saprolegniomycetes</taxon>
        <taxon>Saprolegniales</taxon>
        <taxon>Saprolegniaceae</taxon>
        <taxon>Saprolegnia</taxon>
    </lineage>
</organism>
<dbReference type="EMBL" id="KK583356">
    <property type="protein sequence ID" value="KDO19341.1"/>
    <property type="molecule type" value="Genomic_DNA"/>
</dbReference>
<keyword evidence="1" id="KW-0472">Membrane</keyword>
<evidence type="ECO:0000313" key="3">
    <source>
        <dbReference type="Proteomes" id="UP000030745"/>
    </source>
</evidence>
<dbReference type="InterPro" id="IPR036259">
    <property type="entry name" value="MFS_trans_sf"/>
</dbReference>
<feature type="transmembrane region" description="Helical" evidence="1">
    <location>
        <begin position="104"/>
        <end position="133"/>
    </location>
</feature>
<gene>
    <name evidence="2" type="ORF">SPRG_15403</name>
</gene>
<dbReference type="Proteomes" id="UP000030745">
    <property type="component" value="Unassembled WGS sequence"/>
</dbReference>
<keyword evidence="3" id="KW-1185">Reference proteome</keyword>
<dbReference type="GeneID" id="24137135"/>
<dbReference type="RefSeq" id="XP_012209961.1">
    <property type="nucleotide sequence ID" value="XM_012354571.1"/>
</dbReference>
<keyword evidence="1" id="KW-1133">Transmembrane helix</keyword>